<reference evidence="1" key="1">
    <citation type="submission" date="2021-12" db="EMBL/GenBank/DDBJ databases">
        <title>Enterovibrio ZSDZ35 sp. nov. and Enterovibrio ZSDZ42 sp. nov., isolated from coastal seawater in Qingdao.</title>
        <authorList>
            <person name="Zhang P."/>
        </authorList>
    </citation>
    <scope>NUCLEOTIDE SEQUENCE</scope>
    <source>
        <strain evidence="1">ZSDZ42</strain>
    </source>
</reference>
<organism evidence="1 2">
    <name type="scientific">Enterovibrio gelatinilyticus</name>
    <dbReference type="NCBI Taxonomy" id="2899819"/>
    <lineage>
        <taxon>Bacteria</taxon>
        <taxon>Pseudomonadati</taxon>
        <taxon>Pseudomonadota</taxon>
        <taxon>Gammaproteobacteria</taxon>
        <taxon>Vibrionales</taxon>
        <taxon>Vibrionaceae</taxon>
        <taxon>Enterovibrio</taxon>
    </lineage>
</organism>
<evidence type="ECO:0000313" key="1">
    <source>
        <dbReference type="EMBL" id="MDD1794803.1"/>
    </source>
</evidence>
<dbReference type="EMBL" id="JAJUBC010000020">
    <property type="protein sequence ID" value="MDD1794803.1"/>
    <property type="molecule type" value="Genomic_DNA"/>
</dbReference>
<gene>
    <name evidence="1" type="ORF">LRP50_16835</name>
</gene>
<name>A0ABT5R3F9_9GAMM</name>
<keyword evidence="2" id="KW-1185">Reference proteome</keyword>
<accession>A0ABT5R3F9</accession>
<sequence>MKLEFNHKEYLEIRSSDHGTAGIGYDCQLTLGFQSEYVQGQTETWVDGPEMEQFIEQLRMVEKTLSGEATLSATSPDELLIELTPIDLLGHYSFKIKTGHRYFVHSKMSIASAEAEFPVYGQQVIEICISLASYFESKLSA</sequence>
<comment type="caution">
    <text evidence="1">The sequence shown here is derived from an EMBL/GenBank/DDBJ whole genome shotgun (WGS) entry which is preliminary data.</text>
</comment>
<protein>
    <submittedName>
        <fullName evidence="1">Uncharacterized protein</fullName>
    </submittedName>
</protein>
<evidence type="ECO:0000313" key="2">
    <source>
        <dbReference type="Proteomes" id="UP001149400"/>
    </source>
</evidence>
<dbReference type="Proteomes" id="UP001149400">
    <property type="component" value="Unassembled WGS sequence"/>
</dbReference>
<dbReference type="RefSeq" id="WP_274165624.1">
    <property type="nucleotide sequence ID" value="NZ_JAJUBC010000020.1"/>
</dbReference>
<proteinExistence type="predicted"/>